<dbReference type="Gene3D" id="1.10.10.60">
    <property type="entry name" value="Homeodomain-like"/>
    <property type="match status" value="2"/>
</dbReference>
<dbReference type="SUPFAM" id="SSF52172">
    <property type="entry name" value="CheY-like"/>
    <property type="match status" value="1"/>
</dbReference>
<dbReference type="Pfam" id="PF12833">
    <property type="entry name" value="HTH_18"/>
    <property type="match status" value="1"/>
</dbReference>
<keyword evidence="3" id="KW-0804">Transcription</keyword>
<dbReference type="InterPro" id="IPR009057">
    <property type="entry name" value="Homeodomain-like_sf"/>
</dbReference>
<dbReference type="PROSITE" id="PS50110">
    <property type="entry name" value="RESPONSE_REGULATORY"/>
    <property type="match status" value="1"/>
</dbReference>
<feature type="domain" description="Response regulatory" evidence="6">
    <location>
        <begin position="3"/>
        <end position="122"/>
    </location>
</feature>
<evidence type="ECO:0000259" key="5">
    <source>
        <dbReference type="PROSITE" id="PS01124"/>
    </source>
</evidence>
<dbReference type="InterPro" id="IPR001789">
    <property type="entry name" value="Sig_transdc_resp-reg_receiver"/>
</dbReference>
<evidence type="ECO:0000256" key="4">
    <source>
        <dbReference type="PROSITE-ProRule" id="PRU00169"/>
    </source>
</evidence>
<dbReference type="EMBL" id="JBHSNC010000024">
    <property type="protein sequence ID" value="MFC5529381.1"/>
    <property type="molecule type" value="Genomic_DNA"/>
</dbReference>
<dbReference type="Proteomes" id="UP001596108">
    <property type="component" value="Unassembled WGS sequence"/>
</dbReference>
<dbReference type="CDD" id="cd17536">
    <property type="entry name" value="REC_YesN-like"/>
    <property type="match status" value="1"/>
</dbReference>
<evidence type="ECO:0000259" key="6">
    <source>
        <dbReference type="PROSITE" id="PS50110"/>
    </source>
</evidence>
<evidence type="ECO:0000313" key="8">
    <source>
        <dbReference type="Proteomes" id="UP001596108"/>
    </source>
</evidence>
<organism evidence="7 8">
    <name type="scientific">Cohnella yongneupensis</name>
    <dbReference type="NCBI Taxonomy" id="425006"/>
    <lineage>
        <taxon>Bacteria</taxon>
        <taxon>Bacillati</taxon>
        <taxon>Bacillota</taxon>
        <taxon>Bacilli</taxon>
        <taxon>Bacillales</taxon>
        <taxon>Paenibacillaceae</taxon>
        <taxon>Cohnella</taxon>
    </lineage>
</organism>
<dbReference type="SMART" id="SM00342">
    <property type="entry name" value="HTH_ARAC"/>
    <property type="match status" value="1"/>
</dbReference>
<evidence type="ECO:0000256" key="3">
    <source>
        <dbReference type="ARBA" id="ARBA00023163"/>
    </source>
</evidence>
<keyword evidence="2" id="KW-0238">DNA-binding</keyword>
<accession>A0ABW0QWM3</accession>
<keyword evidence="4" id="KW-0597">Phosphoprotein</keyword>
<keyword evidence="8" id="KW-1185">Reference proteome</keyword>
<dbReference type="InterPro" id="IPR011006">
    <property type="entry name" value="CheY-like_superfamily"/>
</dbReference>
<dbReference type="InterPro" id="IPR018060">
    <property type="entry name" value="HTH_AraC"/>
</dbReference>
<evidence type="ECO:0000313" key="7">
    <source>
        <dbReference type="EMBL" id="MFC5529381.1"/>
    </source>
</evidence>
<dbReference type="Gene3D" id="3.40.50.2300">
    <property type="match status" value="1"/>
</dbReference>
<dbReference type="PANTHER" id="PTHR43280">
    <property type="entry name" value="ARAC-FAMILY TRANSCRIPTIONAL REGULATOR"/>
    <property type="match status" value="1"/>
</dbReference>
<evidence type="ECO:0000256" key="2">
    <source>
        <dbReference type="ARBA" id="ARBA00023125"/>
    </source>
</evidence>
<name>A0ABW0QWM3_9BACL</name>
<feature type="domain" description="HTH araC/xylS-type" evidence="5">
    <location>
        <begin position="408"/>
        <end position="507"/>
    </location>
</feature>
<protein>
    <submittedName>
        <fullName evidence="7">Response regulator</fullName>
    </submittedName>
</protein>
<comment type="caution">
    <text evidence="7">The sequence shown here is derived from an EMBL/GenBank/DDBJ whole genome shotgun (WGS) entry which is preliminary data.</text>
</comment>
<proteinExistence type="predicted"/>
<dbReference type="SMART" id="SM00448">
    <property type="entry name" value="REC"/>
    <property type="match status" value="1"/>
</dbReference>
<dbReference type="PROSITE" id="PS01124">
    <property type="entry name" value="HTH_ARAC_FAMILY_2"/>
    <property type="match status" value="1"/>
</dbReference>
<sequence length="517" mass="58703">MNRVMLIEDEPPILHMVKQMIESSSQGFVVTQTAYNGRKALKLLAESDPKPDLIVTDIRMPVMDGLQFMKELTARGYDIPCVVLSGYSDFDYAREALLSNACDYLLKPVKEDHLEKALGKAASLLRKRRNESERLYLKKALRLPDDSERRAADPGYPYYQLLLIRRGSYWSKAWDERLVTAEDWFCWNEETLKATGNGVSSWRMSGITSNEKIIVRGLNDPIGETLSRQNVESMLAEWKSSGGMAAIPISMAVSEAVTPERMAATLRAIRDALAGDTMIGQSRIWVQGDPRKPDFVLTTDLEQSCRTLAKSADYRSFEKTMVSWTNNWMKESYGQLAVESLMTAIVRLFQVQWRLGDAPGIAAFDANELLSGSLTLDEAVAQFCEYMRELYGNLARSRPERSAKDLIDNVRRYLDEHYMEPIGSDDLQDVFGYHKTYIANVFSDVVGIPPGKYLTKLRIDKAITLLNDRKDLSLRQIAEQVGYVDSLYFSKVFKIATGLSPKEYKERRERDDESESS</sequence>
<gene>
    <name evidence="7" type="ORF">ACFPQ4_07950</name>
</gene>
<dbReference type="RefSeq" id="WP_378111254.1">
    <property type="nucleotide sequence ID" value="NZ_JBHSNC010000024.1"/>
</dbReference>
<dbReference type="SUPFAM" id="SSF46689">
    <property type="entry name" value="Homeodomain-like"/>
    <property type="match status" value="1"/>
</dbReference>
<feature type="modified residue" description="4-aspartylphosphate" evidence="4">
    <location>
        <position position="57"/>
    </location>
</feature>
<keyword evidence="1" id="KW-0805">Transcription regulation</keyword>
<evidence type="ECO:0000256" key="1">
    <source>
        <dbReference type="ARBA" id="ARBA00023015"/>
    </source>
</evidence>
<dbReference type="PANTHER" id="PTHR43280:SF30">
    <property type="entry name" value="MMSAB OPERON REGULATORY PROTEIN"/>
    <property type="match status" value="1"/>
</dbReference>
<dbReference type="Pfam" id="PF00072">
    <property type="entry name" value="Response_reg"/>
    <property type="match status" value="1"/>
</dbReference>
<reference evidence="8" key="1">
    <citation type="journal article" date="2019" name="Int. J. Syst. Evol. Microbiol.">
        <title>The Global Catalogue of Microorganisms (GCM) 10K type strain sequencing project: providing services to taxonomists for standard genome sequencing and annotation.</title>
        <authorList>
            <consortium name="The Broad Institute Genomics Platform"/>
            <consortium name="The Broad Institute Genome Sequencing Center for Infectious Disease"/>
            <person name="Wu L."/>
            <person name="Ma J."/>
        </authorList>
    </citation>
    <scope>NUCLEOTIDE SEQUENCE [LARGE SCALE GENOMIC DNA]</scope>
    <source>
        <strain evidence="8">CGMCC 1.18578</strain>
    </source>
</reference>